<proteinExistence type="inferred from homology"/>
<protein>
    <recommendedName>
        <fullName evidence="9">Maturation</fullName>
    </recommendedName>
</protein>
<accession>A0A514D2Y4</accession>
<evidence type="ECO:0000256" key="4">
    <source>
        <dbReference type="ARBA" id="ARBA00022844"/>
    </source>
</evidence>
<dbReference type="Pfam" id="PF03863">
    <property type="entry name" value="Phage_mat-A"/>
    <property type="match status" value="1"/>
</dbReference>
<reference evidence="8" key="1">
    <citation type="submission" date="2019-05" db="EMBL/GenBank/DDBJ databases">
        <title>Metatranscriptomic reconstruction reveals RNA viruses with the potential to shape carbon cycling in soil.</title>
        <authorList>
            <person name="Starr E.P."/>
            <person name="Nuccio E."/>
            <person name="Pett-Ridge J."/>
            <person name="Banfield J.F."/>
            <person name="Firestone M.K."/>
        </authorList>
    </citation>
    <scope>NUCLEOTIDE SEQUENCE</scope>
    <source>
        <strain evidence="8">H1_Bulk_30_scaffold_112</strain>
    </source>
</reference>
<dbReference type="EMBL" id="MN033761">
    <property type="protein sequence ID" value="QDH87973.1"/>
    <property type="molecule type" value="Genomic_RNA"/>
</dbReference>
<gene>
    <name evidence="8" type="ORF">H1Bulk30112_000004</name>
</gene>
<evidence type="ECO:0000256" key="1">
    <source>
        <dbReference type="ARBA" id="ARBA00004328"/>
    </source>
</evidence>
<keyword evidence="5" id="KW-1175">Viral attachment to host cell pilus</keyword>
<evidence type="ECO:0000256" key="6">
    <source>
        <dbReference type="ARBA" id="ARBA00023296"/>
    </source>
</evidence>
<evidence type="ECO:0000256" key="3">
    <source>
        <dbReference type="ARBA" id="ARBA00022804"/>
    </source>
</evidence>
<evidence type="ECO:0000313" key="8">
    <source>
        <dbReference type="EMBL" id="QDH87973.1"/>
    </source>
</evidence>
<evidence type="ECO:0000256" key="2">
    <source>
        <dbReference type="ARBA" id="ARBA00022581"/>
    </source>
</evidence>
<keyword evidence="3" id="KW-1161">Viral attachment to host cell</keyword>
<comment type="similarity">
    <text evidence="7">Belongs to the Leviviricetes maturation protein family.</text>
</comment>
<keyword evidence="2" id="KW-0945">Host-virus interaction</keyword>
<keyword evidence="6" id="KW-1160">Virus entry into host cell</keyword>
<organism evidence="8">
    <name type="scientific">Leviviridae sp</name>
    <dbReference type="NCBI Taxonomy" id="2027243"/>
    <lineage>
        <taxon>Viruses</taxon>
        <taxon>Riboviria</taxon>
        <taxon>Orthornavirae</taxon>
        <taxon>Lenarviricota</taxon>
        <taxon>Leviviricetes</taxon>
        <taxon>Norzivirales</taxon>
        <taxon>Fiersviridae</taxon>
    </lineage>
</organism>
<dbReference type="GO" id="GO:0044423">
    <property type="term" value="C:virion component"/>
    <property type="evidence" value="ECO:0007669"/>
    <property type="project" value="UniProtKB-KW"/>
</dbReference>
<name>A0A514D2Y4_9VIRU</name>
<sequence>MWAHTSGEYFTVPRHMKGPTPRRLDEPIHTTTVSGTLHDSNPPSGASPDAFPAHTEYSLPYNSMFEYIREESGSRYQWKGVEHYARNTVQPGGTAQQAGWVDYTKSSATDAWFQFMSLFPDSTYYGTQGMSISGVGELGSMDYPVEGLPLLYEEAGLVRSILPDVPFREYVDRSMRAFTPSIKGGISAVNDTIELKDLKSLPHTFKSVQTITNSLGLYFPPRSRWGRLPIGRLVPAVGDVYLQWKFNVFPTLRDIVKTYNAAKLVGKQLAKLNADKDKPIRRRYRAPIVENMGDGTKIVEKSGNVDNFYYCGGIRYDRVTSVGLSVFNATIDYSYKLPSMTPFEQRMLALADFFGLNLNPSIIWNAIPWSFVADWTIGIGQWLDQFTVSNIRPVVFIRRYCASAHVRRVISTYMYPNYGSIHESGPVLCSQVDEQAYKRVANYPGLYSSIVSSGLSPDEIMLTGALVVTR</sequence>
<dbReference type="InterPro" id="IPR005563">
    <property type="entry name" value="A_protein"/>
</dbReference>
<evidence type="ECO:0000256" key="7">
    <source>
        <dbReference type="ARBA" id="ARBA00035110"/>
    </source>
</evidence>
<comment type="subcellular location">
    <subcellularLocation>
        <location evidence="1">Virion</location>
    </subcellularLocation>
</comment>
<dbReference type="GO" id="GO:0039666">
    <property type="term" value="P:virion attachment to host cell pilus"/>
    <property type="evidence" value="ECO:0007669"/>
    <property type="project" value="UniProtKB-KW"/>
</dbReference>
<evidence type="ECO:0008006" key="9">
    <source>
        <dbReference type="Google" id="ProtNLM"/>
    </source>
</evidence>
<evidence type="ECO:0000256" key="5">
    <source>
        <dbReference type="ARBA" id="ARBA00023104"/>
    </source>
</evidence>
<keyword evidence="4" id="KW-0946">Virion</keyword>